<keyword evidence="3" id="KW-0732">Signal</keyword>
<protein>
    <submittedName>
        <fullName evidence="8">Starch-binding associating with outer membrane</fullName>
    </submittedName>
</protein>
<name>A0A1I2ZQM5_9SPHI</name>
<dbReference type="InterPro" id="IPR012944">
    <property type="entry name" value="SusD_RagB_dom"/>
</dbReference>
<dbReference type="CDD" id="cd08977">
    <property type="entry name" value="SusD"/>
    <property type="match status" value="1"/>
</dbReference>
<sequence length="482" mass="53804">MRKKEINRFPKLTAICMLILVGLCTSCKDLLEEEPKSLAVEVFYKTPQEVESAVNAIYPPIRTQMAEYVATLECHSDFLYGRGSWENISLYQGFNDTNTGRVVPFWNGFYTAIRNANLVIANSPDGAAYDSYKAEAKFLRAFAYFQLVRNWGAVPLRTELNMEQRDLAKSSVDDIYAFIEKDLLTAEMGLKPVATAAGRPTSGSAKTLLADVYLQMAKYPEAAAKANEVIQSNKYSLIQVTSKANIQDNIFGPTVNNSPEEVFYFKFSRLTNEGNYLLFIVNHPSTGLFGFPGAYAVHGNKTNPIFVNWNANDLRKSLYDNINFGLGANTLVTSKFVDKLATTNRTAGNDNTVYRYADVLLIYAEAAARAENNVSPAALEALNKVKRRAYGYNPAVPSVVDYTAADYATTPFLDLIMKERVYEFAFEGKRWLELKRTGKASELVLANKGKTILPKHLLWPIPLGEIDYNDALDPVTDQNPGY</sequence>
<keyword evidence="4" id="KW-0472">Membrane</keyword>
<evidence type="ECO:0000256" key="1">
    <source>
        <dbReference type="ARBA" id="ARBA00004442"/>
    </source>
</evidence>
<feature type="domain" description="RagB/SusD" evidence="6">
    <location>
        <begin position="290"/>
        <end position="482"/>
    </location>
</feature>
<dbReference type="Pfam" id="PF14322">
    <property type="entry name" value="SusD-like_3"/>
    <property type="match status" value="1"/>
</dbReference>
<proteinExistence type="inferred from homology"/>
<feature type="domain" description="SusD-like N-terminal" evidence="7">
    <location>
        <begin position="31"/>
        <end position="214"/>
    </location>
</feature>
<evidence type="ECO:0000313" key="9">
    <source>
        <dbReference type="Proteomes" id="UP000199666"/>
    </source>
</evidence>
<organism evidence="8 9">
    <name type="scientific">Pedobacter insulae</name>
    <dbReference type="NCBI Taxonomy" id="414048"/>
    <lineage>
        <taxon>Bacteria</taxon>
        <taxon>Pseudomonadati</taxon>
        <taxon>Bacteroidota</taxon>
        <taxon>Sphingobacteriia</taxon>
        <taxon>Sphingobacteriales</taxon>
        <taxon>Sphingobacteriaceae</taxon>
        <taxon>Pedobacter</taxon>
    </lineage>
</organism>
<keyword evidence="5" id="KW-0998">Cell outer membrane</keyword>
<dbReference type="EMBL" id="FOPP01000011">
    <property type="protein sequence ID" value="SFH39925.1"/>
    <property type="molecule type" value="Genomic_DNA"/>
</dbReference>
<comment type="subcellular location">
    <subcellularLocation>
        <location evidence="1">Cell outer membrane</location>
    </subcellularLocation>
</comment>
<evidence type="ECO:0000256" key="5">
    <source>
        <dbReference type="ARBA" id="ARBA00023237"/>
    </source>
</evidence>
<dbReference type="Pfam" id="PF07980">
    <property type="entry name" value="SusD_RagB"/>
    <property type="match status" value="1"/>
</dbReference>
<keyword evidence="9" id="KW-1185">Reference proteome</keyword>
<dbReference type="Proteomes" id="UP000199666">
    <property type="component" value="Unassembled WGS sequence"/>
</dbReference>
<dbReference type="AlphaFoldDB" id="A0A1I2ZQM5"/>
<evidence type="ECO:0000259" key="7">
    <source>
        <dbReference type="Pfam" id="PF14322"/>
    </source>
</evidence>
<dbReference type="Gene3D" id="1.25.40.390">
    <property type="match status" value="1"/>
</dbReference>
<dbReference type="SUPFAM" id="SSF48452">
    <property type="entry name" value="TPR-like"/>
    <property type="match status" value="1"/>
</dbReference>
<dbReference type="RefSeq" id="WP_090996747.1">
    <property type="nucleotide sequence ID" value="NZ_FOPP01000011.1"/>
</dbReference>
<dbReference type="STRING" id="414048.SAMN04489864_1118"/>
<evidence type="ECO:0000256" key="3">
    <source>
        <dbReference type="ARBA" id="ARBA00022729"/>
    </source>
</evidence>
<evidence type="ECO:0000259" key="6">
    <source>
        <dbReference type="Pfam" id="PF07980"/>
    </source>
</evidence>
<evidence type="ECO:0000256" key="2">
    <source>
        <dbReference type="ARBA" id="ARBA00006275"/>
    </source>
</evidence>
<evidence type="ECO:0000256" key="4">
    <source>
        <dbReference type="ARBA" id="ARBA00023136"/>
    </source>
</evidence>
<accession>A0A1I2ZQM5</accession>
<gene>
    <name evidence="8" type="ORF">SAMN04489864_1118</name>
</gene>
<evidence type="ECO:0000313" key="8">
    <source>
        <dbReference type="EMBL" id="SFH39925.1"/>
    </source>
</evidence>
<dbReference type="GO" id="GO:0009279">
    <property type="term" value="C:cell outer membrane"/>
    <property type="evidence" value="ECO:0007669"/>
    <property type="project" value="UniProtKB-SubCell"/>
</dbReference>
<dbReference type="OrthoDB" id="5694214at2"/>
<dbReference type="InterPro" id="IPR011990">
    <property type="entry name" value="TPR-like_helical_dom_sf"/>
</dbReference>
<dbReference type="InterPro" id="IPR033985">
    <property type="entry name" value="SusD-like_N"/>
</dbReference>
<reference evidence="8 9" key="1">
    <citation type="submission" date="2016-10" db="EMBL/GenBank/DDBJ databases">
        <authorList>
            <person name="de Groot N.N."/>
        </authorList>
    </citation>
    <scope>NUCLEOTIDE SEQUENCE [LARGE SCALE GENOMIC DNA]</scope>
    <source>
        <strain evidence="8 9">DSM 18684</strain>
    </source>
</reference>
<comment type="similarity">
    <text evidence="2">Belongs to the SusD family.</text>
</comment>